<protein>
    <recommendedName>
        <fullName evidence="7">Cytosine-specific methyltransferase</fullName>
        <ecNumber evidence="7">2.1.1.37</ecNumber>
    </recommendedName>
</protein>
<evidence type="ECO:0000256" key="5">
    <source>
        <dbReference type="PROSITE-ProRule" id="PRU01016"/>
    </source>
</evidence>
<keyword evidence="9" id="KW-1185">Reference proteome</keyword>
<accession>A0ABS9WKG9</accession>
<dbReference type="PANTHER" id="PTHR10629:SF52">
    <property type="entry name" value="DNA (CYTOSINE-5)-METHYLTRANSFERASE 1"/>
    <property type="match status" value="1"/>
</dbReference>
<dbReference type="InterPro" id="IPR018117">
    <property type="entry name" value="C5_DNA_meth_AS"/>
</dbReference>
<dbReference type="PRINTS" id="PR00105">
    <property type="entry name" value="C5METTRFRASE"/>
</dbReference>
<dbReference type="PROSITE" id="PS00094">
    <property type="entry name" value="C5_MTASE_1"/>
    <property type="match status" value="1"/>
</dbReference>
<reference evidence="8" key="1">
    <citation type="submission" date="2021-11" db="EMBL/GenBank/DDBJ databases">
        <title>A Novel Adlercreutzia Species, isolated from a Allomyrina dichotoma larva feces.</title>
        <authorList>
            <person name="Suh M.K."/>
        </authorList>
    </citation>
    <scope>NUCLEOTIDE SEQUENCE</scope>
    <source>
        <strain evidence="8">JBNU-10</strain>
    </source>
</reference>
<dbReference type="GO" id="GO:0008168">
    <property type="term" value="F:methyltransferase activity"/>
    <property type="evidence" value="ECO:0007669"/>
    <property type="project" value="UniProtKB-KW"/>
</dbReference>
<dbReference type="GO" id="GO:0032259">
    <property type="term" value="P:methylation"/>
    <property type="evidence" value="ECO:0007669"/>
    <property type="project" value="UniProtKB-KW"/>
</dbReference>
<organism evidence="8 9">
    <name type="scientific">Adlercreutzia faecimuris</name>
    <dbReference type="NCBI Taxonomy" id="2897341"/>
    <lineage>
        <taxon>Bacteria</taxon>
        <taxon>Bacillati</taxon>
        <taxon>Actinomycetota</taxon>
        <taxon>Coriobacteriia</taxon>
        <taxon>Eggerthellales</taxon>
        <taxon>Eggerthellaceae</taxon>
        <taxon>Adlercreutzia</taxon>
    </lineage>
</organism>
<dbReference type="RefSeq" id="WP_242166516.1">
    <property type="nucleotide sequence ID" value="NZ_JAJMLW010000004.1"/>
</dbReference>
<proteinExistence type="inferred from homology"/>
<dbReference type="EC" id="2.1.1.37" evidence="7"/>
<name>A0ABS9WKG9_9ACTN</name>
<evidence type="ECO:0000313" key="8">
    <source>
        <dbReference type="EMBL" id="MCI2242941.1"/>
    </source>
</evidence>
<dbReference type="NCBIfam" id="TIGR00675">
    <property type="entry name" value="dcm"/>
    <property type="match status" value="1"/>
</dbReference>
<dbReference type="InterPro" id="IPR029063">
    <property type="entry name" value="SAM-dependent_MTases_sf"/>
</dbReference>
<dbReference type="PANTHER" id="PTHR10629">
    <property type="entry name" value="CYTOSINE-SPECIFIC METHYLTRANSFERASE"/>
    <property type="match status" value="1"/>
</dbReference>
<dbReference type="PROSITE" id="PS51679">
    <property type="entry name" value="SAM_MT_C5"/>
    <property type="match status" value="1"/>
</dbReference>
<evidence type="ECO:0000256" key="1">
    <source>
        <dbReference type="ARBA" id="ARBA00022603"/>
    </source>
</evidence>
<comment type="catalytic activity">
    <reaction evidence="7">
        <text>a 2'-deoxycytidine in DNA + S-adenosyl-L-methionine = a 5-methyl-2'-deoxycytidine in DNA + S-adenosyl-L-homocysteine + H(+)</text>
        <dbReference type="Rhea" id="RHEA:13681"/>
        <dbReference type="Rhea" id="RHEA-COMP:11369"/>
        <dbReference type="Rhea" id="RHEA-COMP:11370"/>
        <dbReference type="ChEBI" id="CHEBI:15378"/>
        <dbReference type="ChEBI" id="CHEBI:57856"/>
        <dbReference type="ChEBI" id="CHEBI:59789"/>
        <dbReference type="ChEBI" id="CHEBI:85452"/>
        <dbReference type="ChEBI" id="CHEBI:85454"/>
        <dbReference type="EC" id="2.1.1.37"/>
    </reaction>
</comment>
<dbReference type="Proteomes" id="UP001430755">
    <property type="component" value="Unassembled WGS sequence"/>
</dbReference>
<evidence type="ECO:0000256" key="6">
    <source>
        <dbReference type="RuleBase" id="RU000416"/>
    </source>
</evidence>
<evidence type="ECO:0000256" key="7">
    <source>
        <dbReference type="RuleBase" id="RU000417"/>
    </source>
</evidence>
<dbReference type="SUPFAM" id="SSF53335">
    <property type="entry name" value="S-adenosyl-L-methionine-dependent methyltransferases"/>
    <property type="match status" value="1"/>
</dbReference>
<evidence type="ECO:0000256" key="3">
    <source>
        <dbReference type="ARBA" id="ARBA00022691"/>
    </source>
</evidence>
<feature type="active site" evidence="5">
    <location>
        <position position="72"/>
    </location>
</feature>
<dbReference type="InterPro" id="IPR050390">
    <property type="entry name" value="C5-Methyltransferase"/>
</dbReference>
<evidence type="ECO:0000313" key="9">
    <source>
        <dbReference type="Proteomes" id="UP001430755"/>
    </source>
</evidence>
<evidence type="ECO:0000256" key="4">
    <source>
        <dbReference type="ARBA" id="ARBA00022747"/>
    </source>
</evidence>
<dbReference type="Gene3D" id="3.90.120.10">
    <property type="entry name" value="DNA Methylase, subunit A, domain 2"/>
    <property type="match status" value="1"/>
</dbReference>
<keyword evidence="2 5" id="KW-0808">Transferase</keyword>
<evidence type="ECO:0000256" key="2">
    <source>
        <dbReference type="ARBA" id="ARBA00022679"/>
    </source>
</evidence>
<comment type="caution">
    <text evidence="8">The sequence shown here is derived from an EMBL/GenBank/DDBJ whole genome shotgun (WGS) entry which is preliminary data.</text>
</comment>
<dbReference type="Gene3D" id="3.40.50.150">
    <property type="entry name" value="Vaccinia Virus protein VP39"/>
    <property type="match status" value="1"/>
</dbReference>
<sequence>MNYISLFSGIEAASVAWASLGWNPVAFSEIEPFCCDLLAKRFPDVPNLGDVAGVDWTEYEGSVDVVIGGSPCQAFSMAGRRLGLMDERGQLMLEFVRCVREAKPRWVIWENVPGVLSQDKGRAFGTLLGELEDCGYALAWRVLDAQFFGVPQRRRRVFLVGHPVPGCAAGVLFEPDCMRGDNPSSREARALLAAGAQDRPAGSYTLKLRHTGSPCPGGGSGPLIQDDLSATLATSQDQVLFQSNVLPIDTTQVTDPRNGSNPQWGDPCHTMSAQGHTPAVCIGFSAGQSATAGSVAAQDEVAPTLRAAESGTNQVPSVAYAISGNIIGREEKNGGHHLGIEDDGAMFTLTTADRHAVAFAWNSSIGVSAAEEVTPTMRAAHSGEPAVRMADDNAHAGIGVNVANTLKCGGSAPIVAANGYIVRRLMPVECERLQGFPDGWTDIYGGETRERIDWGKCPDEFDDPEGYVAFIKNPPTVVETGTPDAPRYKACGNSMAVPVINHIGRRIEAVDSIF</sequence>
<dbReference type="Pfam" id="PF00145">
    <property type="entry name" value="DNA_methylase"/>
    <property type="match status" value="1"/>
</dbReference>
<keyword evidence="4" id="KW-0680">Restriction system</keyword>
<comment type="similarity">
    <text evidence="5 6">Belongs to the class I-like SAM-binding methyltransferase superfamily. C5-methyltransferase family.</text>
</comment>
<keyword evidence="1 5" id="KW-0489">Methyltransferase</keyword>
<dbReference type="EMBL" id="JAJMLW010000004">
    <property type="protein sequence ID" value="MCI2242941.1"/>
    <property type="molecule type" value="Genomic_DNA"/>
</dbReference>
<gene>
    <name evidence="8" type="ORF">LPT13_11350</name>
</gene>
<dbReference type="InterPro" id="IPR001525">
    <property type="entry name" value="C5_MeTfrase"/>
</dbReference>
<keyword evidence="3 5" id="KW-0949">S-adenosyl-L-methionine</keyword>